<dbReference type="Pfam" id="PF03992">
    <property type="entry name" value="ABM"/>
    <property type="match status" value="1"/>
</dbReference>
<evidence type="ECO:0000259" key="1">
    <source>
        <dbReference type="Pfam" id="PF03992"/>
    </source>
</evidence>
<dbReference type="RefSeq" id="WP_221214539.1">
    <property type="nucleotide sequence ID" value="NZ_JACICY010000002.1"/>
</dbReference>
<keyword evidence="2" id="KW-0503">Monooxygenase</keyword>
<accession>A0A7W6EVI4</accession>
<keyword evidence="3" id="KW-1185">Reference proteome</keyword>
<evidence type="ECO:0000313" key="3">
    <source>
        <dbReference type="Proteomes" id="UP000562395"/>
    </source>
</evidence>
<dbReference type="GO" id="GO:0004497">
    <property type="term" value="F:monooxygenase activity"/>
    <property type="evidence" value="ECO:0007669"/>
    <property type="project" value="UniProtKB-KW"/>
</dbReference>
<reference evidence="2 3" key="1">
    <citation type="submission" date="2020-08" db="EMBL/GenBank/DDBJ databases">
        <title>Genomic Encyclopedia of Type Strains, Phase IV (KMG-IV): sequencing the most valuable type-strain genomes for metagenomic binning, comparative biology and taxonomic classification.</title>
        <authorList>
            <person name="Goeker M."/>
        </authorList>
    </citation>
    <scope>NUCLEOTIDE SEQUENCE [LARGE SCALE GENOMIC DNA]</scope>
    <source>
        <strain evidence="2 3">DSM 14552</strain>
    </source>
</reference>
<keyword evidence="2" id="KW-0560">Oxidoreductase</keyword>
<dbReference type="SUPFAM" id="SSF54909">
    <property type="entry name" value="Dimeric alpha+beta barrel"/>
    <property type="match status" value="1"/>
</dbReference>
<proteinExistence type="predicted"/>
<comment type="caution">
    <text evidence="2">The sequence shown here is derived from an EMBL/GenBank/DDBJ whole genome shotgun (WGS) entry which is preliminary data.</text>
</comment>
<evidence type="ECO:0000313" key="2">
    <source>
        <dbReference type="EMBL" id="MBB3860191.1"/>
    </source>
</evidence>
<dbReference type="Proteomes" id="UP000562395">
    <property type="component" value="Unassembled WGS sequence"/>
</dbReference>
<feature type="domain" description="ABM" evidence="1">
    <location>
        <begin position="5"/>
        <end position="66"/>
    </location>
</feature>
<dbReference type="Gene3D" id="3.30.70.100">
    <property type="match status" value="1"/>
</dbReference>
<dbReference type="InterPro" id="IPR011008">
    <property type="entry name" value="Dimeric_a/b-barrel"/>
</dbReference>
<sequence>MMPGVKVTFTLKLKPEAIDGFCGALPEMIKDTAKRPGFQDLQIVRHATEPAIMFIETWDSEQSYHDYIAWRTERGEMDGMAAVLAGPPQLDFWPTLVAAAG</sequence>
<dbReference type="AlphaFoldDB" id="A0A7W6EVI4"/>
<organism evidence="2 3">
    <name type="scientific">Novosphingobium hassiacum</name>
    <dbReference type="NCBI Taxonomy" id="173676"/>
    <lineage>
        <taxon>Bacteria</taxon>
        <taxon>Pseudomonadati</taxon>
        <taxon>Pseudomonadota</taxon>
        <taxon>Alphaproteobacteria</taxon>
        <taxon>Sphingomonadales</taxon>
        <taxon>Sphingomonadaceae</taxon>
        <taxon>Novosphingobium</taxon>
    </lineage>
</organism>
<gene>
    <name evidence="2" type="ORF">GGQ88_001452</name>
</gene>
<dbReference type="InterPro" id="IPR007138">
    <property type="entry name" value="ABM_dom"/>
</dbReference>
<name>A0A7W6EVI4_9SPHN</name>
<dbReference type="EMBL" id="JACICY010000002">
    <property type="protein sequence ID" value="MBB3860191.1"/>
    <property type="molecule type" value="Genomic_DNA"/>
</dbReference>
<protein>
    <submittedName>
        <fullName evidence="2">Quinol monooxygenase YgiN</fullName>
    </submittedName>
</protein>